<reference evidence="2 3" key="1">
    <citation type="submission" date="2014-04" db="EMBL/GenBank/DDBJ databases">
        <authorList>
            <consortium name="DOE Joint Genome Institute"/>
            <person name="Kuo A."/>
            <person name="Gay G."/>
            <person name="Dore J."/>
            <person name="Kohler A."/>
            <person name="Nagy L.G."/>
            <person name="Floudas D."/>
            <person name="Copeland A."/>
            <person name="Barry K.W."/>
            <person name="Cichocki N."/>
            <person name="Veneault-Fourrey C."/>
            <person name="LaButti K."/>
            <person name="Lindquist E.A."/>
            <person name="Lipzen A."/>
            <person name="Lundell T."/>
            <person name="Morin E."/>
            <person name="Murat C."/>
            <person name="Sun H."/>
            <person name="Tunlid A."/>
            <person name="Henrissat B."/>
            <person name="Grigoriev I.V."/>
            <person name="Hibbett D.S."/>
            <person name="Martin F."/>
            <person name="Nordberg H.P."/>
            <person name="Cantor M.N."/>
            <person name="Hua S.X."/>
        </authorList>
    </citation>
    <scope>NUCLEOTIDE SEQUENCE [LARGE SCALE GENOMIC DNA]</scope>
    <source>
        <strain evidence="3">h7</strain>
    </source>
</reference>
<gene>
    <name evidence="2" type="ORF">M413DRAFT_420328</name>
</gene>
<keyword evidence="1" id="KW-0812">Transmembrane</keyword>
<dbReference type="Proteomes" id="UP000053424">
    <property type="component" value="Unassembled WGS sequence"/>
</dbReference>
<feature type="transmembrane region" description="Helical" evidence="1">
    <location>
        <begin position="39"/>
        <end position="61"/>
    </location>
</feature>
<accession>A0A0C3C4M9</accession>
<organism evidence="2 3">
    <name type="scientific">Hebeloma cylindrosporum</name>
    <dbReference type="NCBI Taxonomy" id="76867"/>
    <lineage>
        <taxon>Eukaryota</taxon>
        <taxon>Fungi</taxon>
        <taxon>Dikarya</taxon>
        <taxon>Basidiomycota</taxon>
        <taxon>Agaricomycotina</taxon>
        <taxon>Agaricomycetes</taxon>
        <taxon>Agaricomycetidae</taxon>
        <taxon>Agaricales</taxon>
        <taxon>Agaricineae</taxon>
        <taxon>Hymenogastraceae</taxon>
        <taxon>Hebeloma</taxon>
    </lineage>
</organism>
<protein>
    <submittedName>
        <fullName evidence="2">Uncharacterized protein</fullName>
    </submittedName>
</protein>
<keyword evidence="3" id="KW-1185">Reference proteome</keyword>
<dbReference type="AlphaFoldDB" id="A0A0C3C4M9"/>
<keyword evidence="1" id="KW-1133">Transmembrane helix</keyword>
<dbReference type="EMBL" id="KN831790">
    <property type="protein sequence ID" value="KIM38556.1"/>
    <property type="molecule type" value="Genomic_DNA"/>
</dbReference>
<sequence length="66" mass="7332">MLDETGDRFSSFGSSLMQTSRRAGQAFGIGTGSLKPWRIAMLIVALFLAFWFTSKVLSWWWGSPAA</sequence>
<reference evidence="3" key="2">
    <citation type="submission" date="2015-01" db="EMBL/GenBank/DDBJ databases">
        <title>Evolutionary Origins and Diversification of the Mycorrhizal Mutualists.</title>
        <authorList>
            <consortium name="DOE Joint Genome Institute"/>
            <consortium name="Mycorrhizal Genomics Consortium"/>
            <person name="Kohler A."/>
            <person name="Kuo A."/>
            <person name="Nagy L.G."/>
            <person name="Floudas D."/>
            <person name="Copeland A."/>
            <person name="Barry K.W."/>
            <person name="Cichocki N."/>
            <person name="Veneault-Fourrey C."/>
            <person name="LaButti K."/>
            <person name="Lindquist E.A."/>
            <person name="Lipzen A."/>
            <person name="Lundell T."/>
            <person name="Morin E."/>
            <person name="Murat C."/>
            <person name="Riley R."/>
            <person name="Ohm R."/>
            <person name="Sun H."/>
            <person name="Tunlid A."/>
            <person name="Henrissat B."/>
            <person name="Grigoriev I.V."/>
            <person name="Hibbett D.S."/>
            <person name="Martin F."/>
        </authorList>
    </citation>
    <scope>NUCLEOTIDE SEQUENCE [LARGE SCALE GENOMIC DNA]</scope>
    <source>
        <strain evidence="3">h7</strain>
    </source>
</reference>
<dbReference type="STRING" id="686832.A0A0C3C4M9"/>
<dbReference type="HOGENOM" id="CLU_2831460_0_0_1"/>
<name>A0A0C3C4M9_HEBCY</name>
<dbReference type="OrthoDB" id="3063237at2759"/>
<proteinExistence type="predicted"/>
<keyword evidence="1" id="KW-0472">Membrane</keyword>
<evidence type="ECO:0000256" key="1">
    <source>
        <dbReference type="SAM" id="Phobius"/>
    </source>
</evidence>
<evidence type="ECO:0000313" key="2">
    <source>
        <dbReference type="EMBL" id="KIM38556.1"/>
    </source>
</evidence>
<evidence type="ECO:0000313" key="3">
    <source>
        <dbReference type="Proteomes" id="UP000053424"/>
    </source>
</evidence>